<evidence type="ECO:0000256" key="2">
    <source>
        <dbReference type="ARBA" id="ARBA00022801"/>
    </source>
</evidence>
<evidence type="ECO:0000256" key="3">
    <source>
        <dbReference type="ARBA" id="ARBA00022806"/>
    </source>
</evidence>
<dbReference type="Gene3D" id="3.40.50.300">
    <property type="entry name" value="P-loop containing nucleotide triphosphate hydrolases"/>
    <property type="match status" value="2"/>
</dbReference>
<dbReference type="GO" id="GO:0005829">
    <property type="term" value="C:cytosol"/>
    <property type="evidence" value="ECO:0007669"/>
    <property type="project" value="TreeGrafter"/>
</dbReference>
<keyword evidence="4" id="KW-0067">ATP-binding</keyword>
<dbReference type="GO" id="GO:0003677">
    <property type="term" value="F:DNA binding"/>
    <property type="evidence" value="ECO:0007669"/>
    <property type="project" value="InterPro"/>
</dbReference>
<dbReference type="SUPFAM" id="SSF52540">
    <property type="entry name" value="P-loop containing nucleoside triphosphate hydrolases"/>
    <property type="match status" value="1"/>
</dbReference>
<name>A0A5J4R630_9ZZZZ</name>
<dbReference type="GO" id="GO:0043138">
    <property type="term" value="F:3'-5' DNA helicase activity"/>
    <property type="evidence" value="ECO:0007669"/>
    <property type="project" value="TreeGrafter"/>
</dbReference>
<protein>
    <submittedName>
        <fullName evidence="6">DNA helicase II</fullName>
        <ecNumber evidence="6">3.6.4.12</ecNumber>
    </submittedName>
</protein>
<dbReference type="InterPro" id="IPR014016">
    <property type="entry name" value="UvrD-like_ATP-bd"/>
</dbReference>
<dbReference type="GO" id="GO:0000725">
    <property type="term" value="P:recombinational repair"/>
    <property type="evidence" value="ECO:0007669"/>
    <property type="project" value="TreeGrafter"/>
</dbReference>
<dbReference type="GO" id="GO:0005524">
    <property type="term" value="F:ATP binding"/>
    <property type="evidence" value="ECO:0007669"/>
    <property type="project" value="UniProtKB-KW"/>
</dbReference>
<evidence type="ECO:0000313" key="6">
    <source>
        <dbReference type="EMBL" id="KAA6328600.1"/>
    </source>
</evidence>
<dbReference type="EMBL" id="SNRY01001793">
    <property type="protein sequence ID" value="KAA6328600.1"/>
    <property type="molecule type" value="Genomic_DNA"/>
</dbReference>
<evidence type="ECO:0000259" key="5">
    <source>
        <dbReference type="PROSITE" id="PS51198"/>
    </source>
</evidence>
<gene>
    <name evidence="6" type="ORF">EZS27_022526</name>
</gene>
<keyword evidence="2 6" id="KW-0378">Hydrolase</keyword>
<keyword evidence="1" id="KW-0547">Nucleotide-binding</keyword>
<organism evidence="6">
    <name type="scientific">termite gut metagenome</name>
    <dbReference type="NCBI Taxonomy" id="433724"/>
    <lineage>
        <taxon>unclassified sequences</taxon>
        <taxon>metagenomes</taxon>
        <taxon>organismal metagenomes</taxon>
    </lineage>
</organism>
<evidence type="ECO:0000256" key="4">
    <source>
        <dbReference type="ARBA" id="ARBA00022840"/>
    </source>
</evidence>
<comment type="caution">
    <text evidence="6">The sequence shown here is derived from an EMBL/GenBank/DDBJ whole genome shotgun (WGS) entry which is preliminary data.</text>
</comment>
<feature type="domain" description="UvrD-like helicase ATP-binding" evidence="5">
    <location>
        <begin position="3"/>
        <end position="283"/>
    </location>
</feature>
<dbReference type="PANTHER" id="PTHR11070">
    <property type="entry name" value="UVRD / RECB / PCRA DNA HELICASE FAMILY MEMBER"/>
    <property type="match status" value="1"/>
</dbReference>
<dbReference type="InterPro" id="IPR027417">
    <property type="entry name" value="P-loop_NTPase"/>
</dbReference>
<dbReference type="PANTHER" id="PTHR11070:SF3">
    <property type="entry name" value="DNA 3'-5' HELICASE"/>
    <property type="match status" value="1"/>
</dbReference>
<dbReference type="Pfam" id="PF00580">
    <property type="entry name" value="UvrD-helicase"/>
    <property type="match status" value="2"/>
</dbReference>
<dbReference type="PROSITE" id="PS51198">
    <property type="entry name" value="UVRD_HELICASE_ATP_BIND"/>
    <property type="match status" value="1"/>
</dbReference>
<evidence type="ECO:0000256" key="1">
    <source>
        <dbReference type="ARBA" id="ARBA00022741"/>
    </source>
</evidence>
<proteinExistence type="predicted"/>
<dbReference type="GO" id="GO:0016787">
    <property type="term" value="F:hydrolase activity"/>
    <property type="evidence" value="ECO:0007669"/>
    <property type="project" value="UniProtKB-KW"/>
</dbReference>
<accession>A0A5J4R630</accession>
<reference evidence="6" key="1">
    <citation type="submission" date="2019-03" db="EMBL/GenBank/DDBJ databases">
        <title>Single cell metagenomics reveals metabolic interactions within the superorganism composed of flagellate Streblomastix strix and complex community of Bacteroidetes bacteria on its surface.</title>
        <authorList>
            <person name="Treitli S.C."/>
            <person name="Kolisko M."/>
            <person name="Husnik F."/>
            <person name="Keeling P."/>
            <person name="Hampl V."/>
        </authorList>
    </citation>
    <scope>NUCLEOTIDE SEQUENCE</scope>
    <source>
        <strain evidence="6">STM</strain>
    </source>
</reference>
<dbReference type="AlphaFoldDB" id="A0A5J4R630"/>
<dbReference type="InterPro" id="IPR000212">
    <property type="entry name" value="DNA_helicase_UvrD/REP"/>
</dbReference>
<keyword evidence="3 6" id="KW-0347">Helicase</keyword>
<dbReference type="EC" id="3.6.4.12" evidence="6"/>
<sequence>MFRTLSDSQREIVFNKSGKFVVRACPGSGKTYCVGARLARLIHSWEKKHEGIAVLSFTNVAWQEIEKKCSEQFNIGKIPYPHFLGTIDSFVNKYIFLPFGHLILGCKGRPTLVGEPHGTWSGGKYDRDPNKHFDICSFDIDGNLIPTGNVQAFGFAWKKNKDGSINGNVVNLEKAKKALLEAGYANQSDANYFAMKILERYPSIAKAIAVRFPYLIVDEAQDTSDIQMRIIDILIENGVNEVMLVGDPDQAIFEWNDARPELLTQKYNEWENSIVLNENRRSSQNICSFTFGISSLDNTSIAVNEYVREFAHLPKVITYNGNLPQIVSDFIEECRQHGINVTKESTAIIYRSKNIINDVLGIPEIAFGTNVWVDSYTREFARGKFLYDNRRFKDGFKIMERVLLKTLYNLSYCSENNISDAISQMGFINFKSQIYAFINLLPLTNIPIGEWVSTANKVLKENNCGFVLHVHNDSLHCSFSQLFLIQVASYNLQ</sequence>